<feature type="transmembrane region" description="Helical" evidence="1">
    <location>
        <begin position="67"/>
        <end position="89"/>
    </location>
</feature>
<evidence type="ECO:0000256" key="1">
    <source>
        <dbReference type="SAM" id="Phobius"/>
    </source>
</evidence>
<gene>
    <name evidence="2" type="ORF">ISP14_13905</name>
</gene>
<evidence type="ECO:0000313" key="2">
    <source>
        <dbReference type="EMBL" id="MFK2931887.1"/>
    </source>
</evidence>
<accession>A0ABW8KL75</accession>
<keyword evidence="1" id="KW-0472">Membrane</keyword>
<keyword evidence="3" id="KW-1185">Reference proteome</keyword>
<comment type="caution">
    <text evidence="2">The sequence shown here is derived from an EMBL/GenBank/DDBJ whole genome shotgun (WGS) entry which is preliminary data.</text>
</comment>
<reference evidence="2 3" key="1">
    <citation type="submission" date="2020-10" db="EMBL/GenBank/DDBJ databases">
        <title>Phylogeny of dyella-like bacteria.</title>
        <authorList>
            <person name="Fu J."/>
        </authorList>
    </citation>
    <scope>NUCLEOTIDE SEQUENCE [LARGE SCALE GENOMIC DNA]</scope>
    <source>
        <strain evidence="2 3">DKC-1</strain>
    </source>
</reference>
<feature type="transmembrane region" description="Helical" evidence="1">
    <location>
        <begin position="124"/>
        <end position="146"/>
    </location>
</feature>
<sequence length="153" mass="16881">MNSQAKTMKKFLATFTAFICASITPIFIEEAFSRSSAGIYFVVVVVLLHILVLALPLFFLLSWLGKVNFWSVLLSGFAIGLIPFATFSWPMGKSTTASYTHWNGSAMVTSLSNGQVTSEGWREYVLNVVEVGAIGLIAALVFWLVFRSLQKTK</sequence>
<name>A0ABW8KL75_9GAMM</name>
<dbReference type="Proteomes" id="UP001620397">
    <property type="component" value="Unassembled WGS sequence"/>
</dbReference>
<evidence type="ECO:0000313" key="3">
    <source>
        <dbReference type="Proteomes" id="UP001620397"/>
    </source>
</evidence>
<feature type="transmembrane region" description="Helical" evidence="1">
    <location>
        <begin position="38"/>
        <end position="60"/>
    </location>
</feature>
<keyword evidence="1" id="KW-1133">Transmembrane helix</keyword>
<protein>
    <submittedName>
        <fullName evidence="2">Uncharacterized protein</fullName>
    </submittedName>
</protein>
<proteinExistence type="predicted"/>
<dbReference type="EMBL" id="JADIKL010000008">
    <property type="protein sequence ID" value="MFK2931887.1"/>
    <property type="molecule type" value="Genomic_DNA"/>
</dbReference>
<dbReference type="RefSeq" id="WP_404540960.1">
    <property type="nucleotide sequence ID" value="NZ_JADIKL010000008.1"/>
</dbReference>
<keyword evidence="1" id="KW-0812">Transmembrane</keyword>
<organism evidence="2 3">
    <name type="scientific">Dyella agri</name>
    <dbReference type="NCBI Taxonomy" id="1926869"/>
    <lineage>
        <taxon>Bacteria</taxon>
        <taxon>Pseudomonadati</taxon>
        <taxon>Pseudomonadota</taxon>
        <taxon>Gammaproteobacteria</taxon>
        <taxon>Lysobacterales</taxon>
        <taxon>Rhodanobacteraceae</taxon>
        <taxon>Dyella</taxon>
    </lineage>
</organism>